<sequence>MEMEKFAMLERRNANSRLEAAMRQIEELRSGNHSGRESTRAKKHMSAKREDGHFLSNDLKMQKPTPEISEESNGVMTKDIMLDQVSDCSSNGLSKRHNWEIDDQMLELWETANCNGSIDLKVGKARKGVTMPTDHRNIELVKQRKGKNLPTESRVKELGVDKLEIPKRYAEPDKEGSRRKILERLDSDAQKLTNLQITVQDLKRTVAITEKAKKGKGLELDTVKGQLEEAEEDIMKLFDINRKLVSHVEDGSLSLDGKSTIESDGNRSLRRRTISEQARRVSEKIGRLQLEVQKSRWAPLVFHVKRGGINGETIMEKEILPGAHIDLIPSTIFGNDNEENPVFVYAHIDGMDTQLWTPIDPNMIKYNAKVFLGFVEFRRPIETTFFAGSKLGRLRVVVKVKNAMKKVMDKIVGIN</sequence>
<gene>
    <name evidence="3" type="ORF">SLEP1_g1041</name>
</gene>
<dbReference type="GO" id="GO:0005886">
    <property type="term" value="C:plasma membrane"/>
    <property type="evidence" value="ECO:0007669"/>
    <property type="project" value="TreeGrafter"/>
</dbReference>
<evidence type="ECO:0000256" key="2">
    <source>
        <dbReference type="SAM" id="MobiDB-lite"/>
    </source>
</evidence>
<dbReference type="InterPro" id="IPR051861">
    <property type="entry name" value="NET_actin-binding_domain"/>
</dbReference>
<reference evidence="3 4" key="1">
    <citation type="journal article" date="2021" name="Commun. Biol.">
        <title>The genome of Shorea leprosula (Dipterocarpaceae) highlights the ecological relevance of drought in aseasonal tropical rainforests.</title>
        <authorList>
            <person name="Ng K.K.S."/>
            <person name="Kobayashi M.J."/>
            <person name="Fawcett J.A."/>
            <person name="Hatakeyama M."/>
            <person name="Paape T."/>
            <person name="Ng C.H."/>
            <person name="Ang C.C."/>
            <person name="Tnah L.H."/>
            <person name="Lee C.T."/>
            <person name="Nishiyama T."/>
            <person name="Sese J."/>
            <person name="O'Brien M.J."/>
            <person name="Copetti D."/>
            <person name="Mohd Noor M.I."/>
            <person name="Ong R.C."/>
            <person name="Putra M."/>
            <person name="Sireger I.Z."/>
            <person name="Indrioko S."/>
            <person name="Kosugi Y."/>
            <person name="Izuno A."/>
            <person name="Isagi Y."/>
            <person name="Lee S.L."/>
            <person name="Shimizu K.K."/>
        </authorList>
    </citation>
    <scope>NUCLEOTIDE SEQUENCE [LARGE SCALE GENOMIC DNA]</scope>
    <source>
        <strain evidence="3">214</strain>
    </source>
</reference>
<dbReference type="Proteomes" id="UP001054252">
    <property type="component" value="Unassembled WGS sequence"/>
</dbReference>
<feature type="coiled-coil region" evidence="1">
    <location>
        <begin position="192"/>
        <end position="240"/>
    </location>
</feature>
<evidence type="ECO:0000313" key="4">
    <source>
        <dbReference type="Proteomes" id="UP001054252"/>
    </source>
</evidence>
<keyword evidence="1" id="KW-0175">Coiled coil</keyword>
<organism evidence="3 4">
    <name type="scientific">Rubroshorea leprosula</name>
    <dbReference type="NCBI Taxonomy" id="152421"/>
    <lineage>
        <taxon>Eukaryota</taxon>
        <taxon>Viridiplantae</taxon>
        <taxon>Streptophyta</taxon>
        <taxon>Embryophyta</taxon>
        <taxon>Tracheophyta</taxon>
        <taxon>Spermatophyta</taxon>
        <taxon>Magnoliopsida</taxon>
        <taxon>eudicotyledons</taxon>
        <taxon>Gunneridae</taxon>
        <taxon>Pentapetalae</taxon>
        <taxon>rosids</taxon>
        <taxon>malvids</taxon>
        <taxon>Malvales</taxon>
        <taxon>Dipterocarpaceae</taxon>
        <taxon>Rubroshorea</taxon>
    </lineage>
</organism>
<evidence type="ECO:0000313" key="3">
    <source>
        <dbReference type="EMBL" id="GKU86529.1"/>
    </source>
</evidence>
<accession>A0AAV5HMZ6</accession>
<feature type="region of interest" description="Disordered" evidence="2">
    <location>
        <begin position="27"/>
        <end position="51"/>
    </location>
</feature>
<name>A0AAV5HMZ6_9ROSI</name>
<dbReference type="PANTHER" id="PTHR32258">
    <property type="entry name" value="PROTEIN NETWORKED 4A"/>
    <property type="match status" value="1"/>
</dbReference>
<evidence type="ECO:0000256" key="1">
    <source>
        <dbReference type="SAM" id="Coils"/>
    </source>
</evidence>
<feature type="compositionally biased region" description="Basic and acidic residues" evidence="2">
    <location>
        <begin position="27"/>
        <end position="40"/>
    </location>
</feature>
<dbReference type="GO" id="GO:0051015">
    <property type="term" value="F:actin filament binding"/>
    <property type="evidence" value="ECO:0007669"/>
    <property type="project" value="TreeGrafter"/>
</dbReference>
<keyword evidence="4" id="KW-1185">Reference proteome</keyword>
<dbReference type="PANTHER" id="PTHR32258:SF32">
    <property type="entry name" value="PROTEIN NETWORKED 1D"/>
    <property type="match status" value="1"/>
</dbReference>
<comment type="caution">
    <text evidence="3">The sequence shown here is derived from an EMBL/GenBank/DDBJ whole genome shotgun (WGS) entry which is preliminary data.</text>
</comment>
<dbReference type="EMBL" id="BPVZ01000001">
    <property type="protein sequence ID" value="GKU86529.1"/>
    <property type="molecule type" value="Genomic_DNA"/>
</dbReference>
<proteinExistence type="predicted"/>
<protein>
    <submittedName>
        <fullName evidence="3">Uncharacterized protein</fullName>
    </submittedName>
</protein>
<dbReference type="AlphaFoldDB" id="A0AAV5HMZ6"/>